<reference evidence="1 2" key="1">
    <citation type="submission" date="2016-12" db="EMBL/GenBank/DDBJ databases">
        <authorList>
            <person name="Song W.-J."/>
            <person name="Kurnit D.M."/>
        </authorList>
    </citation>
    <scope>NUCLEOTIDE SEQUENCE [LARGE SCALE GENOMIC DNA]</scope>
    <source>
        <strain evidence="1 2">DSM 30827</strain>
    </source>
</reference>
<sequence length="161" mass="17133">MVSKELQGFLGVCGLAIVMGAGGVGLAHLQNPVPTKEELKVSMRTDAPEIMVSDPASRMGPEDRATLTDRTAITLPPDSVEVVHYLVLHDGEESRDNLGRSAVSYLATHHPKQVQGKELIDGVLLVSLDDSGGAGVMETHFEYTPDITVGRALLALVFLAC</sequence>
<evidence type="ECO:0000313" key="1">
    <source>
        <dbReference type="EMBL" id="AQQ16349.1"/>
    </source>
</evidence>
<dbReference type="AlphaFoldDB" id="A0A1Q2HZU5"/>
<protein>
    <submittedName>
        <fullName evidence="1">Uncharacterized protein</fullName>
    </submittedName>
</protein>
<organism evidence="1 2">
    <name type="scientific">Corynebacterium glaucum</name>
    <dbReference type="NCBI Taxonomy" id="187491"/>
    <lineage>
        <taxon>Bacteria</taxon>
        <taxon>Bacillati</taxon>
        <taxon>Actinomycetota</taxon>
        <taxon>Actinomycetes</taxon>
        <taxon>Mycobacteriales</taxon>
        <taxon>Corynebacteriaceae</taxon>
        <taxon>Corynebacterium</taxon>
    </lineage>
</organism>
<gene>
    <name evidence="1" type="ORF">CGLAU_12105</name>
</gene>
<evidence type="ECO:0000313" key="2">
    <source>
        <dbReference type="Proteomes" id="UP000217209"/>
    </source>
</evidence>
<name>A0A1Q2HZU5_9CORY</name>
<proteinExistence type="predicted"/>
<dbReference type="KEGG" id="cgv:CGLAU_12105"/>
<dbReference type="Proteomes" id="UP000217209">
    <property type="component" value="Chromosome"/>
</dbReference>
<accession>A0A1Q2HZU5</accession>
<dbReference type="EMBL" id="CP019688">
    <property type="protein sequence ID" value="AQQ16349.1"/>
    <property type="molecule type" value="Genomic_DNA"/>
</dbReference>
<dbReference type="RefSeq" id="WP_157731404.1">
    <property type="nucleotide sequence ID" value="NZ_CALTZW010000008.1"/>
</dbReference>
<keyword evidence="2" id="KW-1185">Reference proteome</keyword>